<name>A0A426FTL6_9BURK</name>
<sequence length="104" mass="11368">MIANPAISAGWFPGSDTGYQGVRRVVQDRHLKADHRLDRCWLKEAEGDALHAVLCAAGYNLRWLLRAVARLGLGWFFALCALLQGLLLSVAIRRPGPAALPTCC</sequence>
<gene>
    <name evidence="2" type="ORF">EHV23_07990</name>
</gene>
<dbReference type="PANTHER" id="PTHR33803:SF3">
    <property type="entry name" value="BLL1974 PROTEIN"/>
    <property type="match status" value="1"/>
</dbReference>
<keyword evidence="1" id="KW-0472">Membrane</keyword>
<evidence type="ECO:0000256" key="1">
    <source>
        <dbReference type="SAM" id="Phobius"/>
    </source>
</evidence>
<proteinExistence type="predicted"/>
<dbReference type="EMBL" id="RRUE01000001">
    <property type="protein sequence ID" value="RRN46004.1"/>
    <property type="molecule type" value="Genomic_DNA"/>
</dbReference>
<dbReference type="OrthoDB" id="9762730at2"/>
<dbReference type="Proteomes" id="UP000270261">
    <property type="component" value="Unassembled WGS sequence"/>
</dbReference>
<reference evidence="2 3" key="1">
    <citation type="submission" date="2018-11" db="EMBL/GenBank/DDBJ databases">
        <title>Genome sequencing of Lautropia sp. KCOM 2505 (= ChDC F240).</title>
        <authorList>
            <person name="Kook J.-K."/>
            <person name="Park S.-N."/>
            <person name="Lim Y.K."/>
        </authorList>
    </citation>
    <scope>NUCLEOTIDE SEQUENCE [LARGE SCALE GENOMIC DNA]</scope>
    <source>
        <strain evidence="2 3">KCOM 2505</strain>
    </source>
</reference>
<dbReference type="PANTHER" id="PTHR33803">
    <property type="entry name" value="IS1478 TRANSPOSASE"/>
    <property type="match status" value="1"/>
</dbReference>
<keyword evidence="1" id="KW-0812">Transmembrane</keyword>
<keyword evidence="1" id="KW-1133">Transmembrane helix</keyword>
<dbReference type="AlphaFoldDB" id="A0A426FTL6"/>
<comment type="caution">
    <text evidence="2">The sequence shown here is derived from an EMBL/GenBank/DDBJ whole genome shotgun (WGS) entry which is preliminary data.</text>
</comment>
<evidence type="ECO:0008006" key="4">
    <source>
        <dbReference type="Google" id="ProtNLM"/>
    </source>
</evidence>
<feature type="transmembrane region" description="Helical" evidence="1">
    <location>
        <begin position="71"/>
        <end position="92"/>
    </location>
</feature>
<accession>A0A426FTL6</accession>
<keyword evidence="3" id="KW-1185">Reference proteome</keyword>
<evidence type="ECO:0000313" key="3">
    <source>
        <dbReference type="Proteomes" id="UP000270261"/>
    </source>
</evidence>
<evidence type="ECO:0000313" key="2">
    <source>
        <dbReference type="EMBL" id="RRN46004.1"/>
    </source>
</evidence>
<protein>
    <recommendedName>
        <fullName evidence="4">Transposase DDE domain-containing protein</fullName>
    </recommendedName>
</protein>
<organism evidence="2 3">
    <name type="scientific">Lautropia dentalis</name>
    <dbReference type="NCBI Taxonomy" id="2490857"/>
    <lineage>
        <taxon>Bacteria</taxon>
        <taxon>Pseudomonadati</taxon>
        <taxon>Pseudomonadota</taxon>
        <taxon>Betaproteobacteria</taxon>
        <taxon>Burkholderiales</taxon>
        <taxon>Burkholderiaceae</taxon>
        <taxon>Lautropia</taxon>
    </lineage>
</organism>